<evidence type="ECO:0000256" key="6">
    <source>
        <dbReference type="SAM" id="Coils"/>
    </source>
</evidence>
<dbReference type="GO" id="GO:0016020">
    <property type="term" value="C:membrane"/>
    <property type="evidence" value="ECO:0007669"/>
    <property type="project" value="UniProtKB-SubCell"/>
</dbReference>
<evidence type="ECO:0000256" key="4">
    <source>
        <dbReference type="ARBA" id="ARBA00022989"/>
    </source>
</evidence>
<accession>A0A892ZEC6</accession>
<evidence type="ECO:0000256" key="2">
    <source>
        <dbReference type="ARBA" id="ARBA00008854"/>
    </source>
</evidence>
<organism evidence="7 8">
    <name type="scientific">Paralysiella testudinis</name>
    <dbReference type="NCBI Taxonomy" id="2809020"/>
    <lineage>
        <taxon>Bacteria</taxon>
        <taxon>Pseudomonadati</taxon>
        <taxon>Pseudomonadota</taxon>
        <taxon>Betaproteobacteria</taxon>
        <taxon>Neisseriales</taxon>
        <taxon>Neisseriaceae</taxon>
        <taxon>Paralysiella</taxon>
    </lineage>
</organism>
<dbReference type="PANTHER" id="PTHR34478:SF1">
    <property type="entry name" value="PROTEIN LEMA"/>
    <property type="match status" value="1"/>
</dbReference>
<dbReference type="PANTHER" id="PTHR34478">
    <property type="entry name" value="PROTEIN LEMA"/>
    <property type="match status" value="1"/>
</dbReference>
<dbReference type="AlphaFoldDB" id="A0A892ZEC6"/>
<evidence type="ECO:0000256" key="3">
    <source>
        <dbReference type="ARBA" id="ARBA00022692"/>
    </source>
</evidence>
<keyword evidence="3" id="KW-0812">Transmembrane</keyword>
<dbReference type="InterPro" id="IPR007156">
    <property type="entry name" value="MamQ_LemA"/>
</dbReference>
<evidence type="ECO:0000313" key="8">
    <source>
        <dbReference type="Proteomes" id="UP000653156"/>
    </source>
</evidence>
<name>A0A892ZEC6_9NEIS</name>
<dbReference type="SUPFAM" id="SSF140478">
    <property type="entry name" value="LemA-like"/>
    <property type="match status" value="1"/>
</dbReference>
<evidence type="ECO:0000313" key="7">
    <source>
        <dbReference type="EMBL" id="QRQ81391.1"/>
    </source>
</evidence>
<proteinExistence type="inferred from homology"/>
<dbReference type="Gene3D" id="1.20.1440.20">
    <property type="entry name" value="LemA-like domain"/>
    <property type="match status" value="1"/>
</dbReference>
<evidence type="ECO:0000256" key="1">
    <source>
        <dbReference type="ARBA" id="ARBA00004167"/>
    </source>
</evidence>
<dbReference type="InterPro" id="IPR023353">
    <property type="entry name" value="LemA-like_dom_sf"/>
</dbReference>
<dbReference type="RefSeq" id="WP_230338684.1">
    <property type="nucleotide sequence ID" value="NZ_CP069798.1"/>
</dbReference>
<keyword evidence="5" id="KW-0472">Membrane</keyword>
<feature type="coiled-coil region" evidence="6">
    <location>
        <begin position="120"/>
        <end position="147"/>
    </location>
</feature>
<keyword evidence="6" id="KW-0175">Coiled coil</keyword>
<dbReference type="EMBL" id="CP069798">
    <property type="protein sequence ID" value="QRQ81391.1"/>
    <property type="molecule type" value="Genomic_DNA"/>
</dbReference>
<dbReference type="KEGG" id="ptes:JQU52_11835"/>
<evidence type="ECO:0000256" key="5">
    <source>
        <dbReference type="ARBA" id="ARBA00023136"/>
    </source>
</evidence>
<dbReference type="Proteomes" id="UP000653156">
    <property type="component" value="Chromosome"/>
</dbReference>
<comment type="subcellular location">
    <subcellularLocation>
        <location evidence="1">Membrane</location>
        <topology evidence="1">Single-pass membrane protein</topology>
    </subcellularLocation>
</comment>
<dbReference type="Pfam" id="PF04011">
    <property type="entry name" value="LemA"/>
    <property type="match status" value="1"/>
</dbReference>
<keyword evidence="4" id="KW-1133">Transmembrane helix</keyword>
<sequence length="196" mass="21372">MGWLMALLILALLVGVPVLVYNKLVAAKNQYQNAFAQIEVQLKRRHDLIPNLVEAAKAYLSHENQTLVAVTQARNAAVAALQAAHAAPQNPAALAALVGSENQLLQALKGLNVQLEAYPELQANENIKQLSEEIASTENRVSFARQAYNDAVMGYNTTRQSFPYVVLAGFFGHKQDAALLQFADSETIQNSPKVSF</sequence>
<keyword evidence="8" id="KW-1185">Reference proteome</keyword>
<comment type="similarity">
    <text evidence="2">Belongs to the LemA family.</text>
</comment>
<gene>
    <name evidence="7" type="ORF">JQU52_11835</name>
</gene>
<protein>
    <submittedName>
        <fullName evidence="7">LemA family protein</fullName>
    </submittedName>
</protein>
<reference evidence="7" key="1">
    <citation type="submission" date="2021-02" db="EMBL/GenBank/DDBJ databases">
        <title>Neisseriaceae sp. 26B isolated from the cloaca of a Common Toad-headed Turtle (Mesoclemmys nasuta).</title>
        <authorList>
            <person name="Spergser J."/>
            <person name="Busse H.-J."/>
        </authorList>
    </citation>
    <scope>NUCLEOTIDE SEQUENCE</scope>
    <source>
        <strain evidence="7">26B</strain>
    </source>
</reference>